<evidence type="ECO:0000313" key="1">
    <source>
        <dbReference type="EMBL" id="ELP52902.1"/>
    </source>
</evidence>
<gene>
    <name evidence="1" type="ORF">O53_4631</name>
</gene>
<dbReference type="PATRIC" id="fig|1134457.3.peg.4176"/>
<comment type="caution">
    <text evidence="1">The sequence shown here is derived from an EMBL/GenBank/DDBJ whole genome shotgun (WGS) entry which is preliminary data.</text>
</comment>
<dbReference type="AlphaFoldDB" id="L7E3M3"/>
<accession>L7E3M3</accession>
<protein>
    <submittedName>
        <fullName evidence="1">Transcriptional modulator of MazE/toxin, MazF</fullName>
    </submittedName>
</protein>
<dbReference type="EMBL" id="ANKQ01000003">
    <property type="protein sequence ID" value="ELP52902.1"/>
    <property type="molecule type" value="Genomic_DNA"/>
</dbReference>
<sequence length="38" mass="4516">MVDQLRSLDFRGRKASFIGKCPERLLQDVLRRIKPILF</sequence>
<evidence type="ECO:0000313" key="2">
    <source>
        <dbReference type="Proteomes" id="UP000010932"/>
    </source>
</evidence>
<organism evidence="1 2">
    <name type="scientific">Microcystis aeruginosa TAIHU98</name>
    <dbReference type="NCBI Taxonomy" id="1134457"/>
    <lineage>
        <taxon>Bacteria</taxon>
        <taxon>Bacillati</taxon>
        <taxon>Cyanobacteriota</taxon>
        <taxon>Cyanophyceae</taxon>
        <taxon>Oscillatoriophycideae</taxon>
        <taxon>Chroococcales</taxon>
        <taxon>Microcystaceae</taxon>
        <taxon>Microcystis</taxon>
    </lineage>
</organism>
<reference evidence="1 2" key="1">
    <citation type="journal article" date="2013" name="Genome Announc.">
        <title>Whole-Genome Sequence of Microcystis aeruginosa TAIHU98, a Nontoxic Bloom-Forming Strain Isolated from Taihu Lake, China.</title>
        <authorList>
            <person name="Yang C."/>
            <person name="Zhang W."/>
            <person name="Ren M."/>
            <person name="Song L."/>
            <person name="Li T."/>
            <person name="Zhao J."/>
        </authorList>
    </citation>
    <scope>NUCLEOTIDE SEQUENCE [LARGE SCALE GENOMIC DNA]</scope>
    <source>
        <strain evidence="1 2">TAIHU98</strain>
    </source>
</reference>
<dbReference type="SUPFAM" id="SSF50118">
    <property type="entry name" value="Cell growth inhibitor/plasmid maintenance toxic component"/>
    <property type="match status" value="1"/>
</dbReference>
<dbReference type="Proteomes" id="UP000010932">
    <property type="component" value="Unassembled WGS sequence"/>
</dbReference>
<proteinExistence type="predicted"/>
<name>L7E3M3_MICAE</name>